<keyword evidence="2" id="KW-1185">Reference proteome</keyword>
<evidence type="ECO:0008006" key="3">
    <source>
        <dbReference type="Google" id="ProtNLM"/>
    </source>
</evidence>
<protein>
    <recommendedName>
        <fullName evidence="3">STAS domain-containing protein</fullName>
    </recommendedName>
</protein>
<evidence type="ECO:0000313" key="1">
    <source>
        <dbReference type="EMBL" id="MFC0048318.1"/>
    </source>
</evidence>
<reference evidence="1 2" key="1">
    <citation type="submission" date="2024-09" db="EMBL/GenBank/DDBJ databases">
        <authorList>
            <person name="Sun Q."/>
            <person name="Mori K."/>
        </authorList>
    </citation>
    <scope>NUCLEOTIDE SEQUENCE [LARGE SCALE GENOMIC DNA]</scope>
    <source>
        <strain evidence="1 2">KCTC 23315</strain>
    </source>
</reference>
<comment type="caution">
    <text evidence="1">The sequence shown here is derived from an EMBL/GenBank/DDBJ whole genome shotgun (WGS) entry which is preliminary data.</text>
</comment>
<organism evidence="1 2">
    <name type="scientific">Rheinheimera tilapiae</name>
    <dbReference type="NCBI Taxonomy" id="875043"/>
    <lineage>
        <taxon>Bacteria</taxon>
        <taxon>Pseudomonadati</taxon>
        <taxon>Pseudomonadota</taxon>
        <taxon>Gammaproteobacteria</taxon>
        <taxon>Chromatiales</taxon>
        <taxon>Chromatiaceae</taxon>
        <taxon>Rheinheimera</taxon>
    </lineage>
</organism>
<dbReference type="RefSeq" id="WP_377242393.1">
    <property type="nucleotide sequence ID" value="NZ_JBHLXP010000001.1"/>
</dbReference>
<gene>
    <name evidence="1" type="ORF">ACFFJP_08455</name>
</gene>
<dbReference type="EMBL" id="JBHLXP010000001">
    <property type="protein sequence ID" value="MFC0048318.1"/>
    <property type="molecule type" value="Genomic_DNA"/>
</dbReference>
<sequence>MRAEILKFPSSLTVYEVQQYASDWQAISVRQPEKLELDLSDLQELDAAGYQLVLSLLKGLPNPELTVRAGSDSHLIAAWLADQLSAQGYSLGGMHAQSD</sequence>
<proteinExistence type="predicted"/>
<dbReference type="Proteomes" id="UP001589813">
    <property type="component" value="Unassembled WGS sequence"/>
</dbReference>
<name>A0ABV6BBR3_9GAMM</name>
<evidence type="ECO:0000313" key="2">
    <source>
        <dbReference type="Proteomes" id="UP001589813"/>
    </source>
</evidence>
<accession>A0ABV6BBR3</accession>